<keyword evidence="6" id="KW-1185">Reference proteome</keyword>
<accession>A0A927R6K6</accession>
<comment type="caution">
    <text evidence="5">The sequence shown here is derived from an EMBL/GenBank/DDBJ whole genome shotgun (WGS) entry which is preliminary data.</text>
</comment>
<dbReference type="Pfam" id="PF13377">
    <property type="entry name" value="Peripla_BP_3"/>
    <property type="match status" value="1"/>
</dbReference>
<dbReference type="Gene3D" id="3.40.50.2300">
    <property type="match status" value="2"/>
</dbReference>
<dbReference type="CDD" id="cd01392">
    <property type="entry name" value="HTH_LacI"/>
    <property type="match status" value="1"/>
</dbReference>
<dbReference type="AlphaFoldDB" id="A0A927R6K6"/>
<dbReference type="GO" id="GO:0000976">
    <property type="term" value="F:transcription cis-regulatory region binding"/>
    <property type="evidence" value="ECO:0007669"/>
    <property type="project" value="TreeGrafter"/>
</dbReference>
<evidence type="ECO:0000259" key="4">
    <source>
        <dbReference type="PROSITE" id="PS50932"/>
    </source>
</evidence>
<evidence type="ECO:0000256" key="1">
    <source>
        <dbReference type="ARBA" id="ARBA00023015"/>
    </source>
</evidence>
<dbReference type="GO" id="GO:0003700">
    <property type="term" value="F:DNA-binding transcription factor activity"/>
    <property type="evidence" value="ECO:0007669"/>
    <property type="project" value="TreeGrafter"/>
</dbReference>
<dbReference type="InterPro" id="IPR010982">
    <property type="entry name" value="Lambda_DNA-bd_dom_sf"/>
</dbReference>
<dbReference type="EMBL" id="JADBEM010000001">
    <property type="protein sequence ID" value="MBE1603229.1"/>
    <property type="molecule type" value="Genomic_DNA"/>
</dbReference>
<keyword evidence="1" id="KW-0805">Transcription regulation</keyword>
<dbReference type="PANTHER" id="PTHR30146">
    <property type="entry name" value="LACI-RELATED TRANSCRIPTIONAL REPRESSOR"/>
    <property type="match status" value="1"/>
</dbReference>
<evidence type="ECO:0000313" key="6">
    <source>
        <dbReference type="Proteomes" id="UP000638648"/>
    </source>
</evidence>
<dbReference type="InterPro" id="IPR000843">
    <property type="entry name" value="HTH_LacI"/>
</dbReference>
<sequence length="341" mass="37229">MSIKDVAARSGVAFQTVSKVLNGKGSVTPATRERILAAVAELGYVPDAQARSVRTRTTATIGVITIDFSNTTIAQHVVGIEREARRHNRDVIITSVDEQGSDCERSLRILRERRVDGIIVNAPAVEDREDIAELLRTGPPTVSLHHLPGDNHTLVHSDGRASALLPVRHLLALGHRRIAMVTGWSARRISHVRHQAYVQALEEAGIDYDPALVEEGRWDVDEAYRATHRLFDRSGDITAVFAQNDQMAIGVLSALHDRGLRVPADCSVIGCDDIPIATQTIPPLTTVRVPFYEAGETAVRVLLALLAQDTSQPQTDSDQAPRDVVLPVHMVYRSSTGPVPE</sequence>
<dbReference type="PROSITE" id="PS50932">
    <property type="entry name" value="HTH_LACI_2"/>
    <property type="match status" value="1"/>
</dbReference>
<dbReference type="Pfam" id="PF00356">
    <property type="entry name" value="LacI"/>
    <property type="match status" value="1"/>
</dbReference>
<evidence type="ECO:0000256" key="2">
    <source>
        <dbReference type="ARBA" id="ARBA00023125"/>
    </source>
</evidence>
<dbReference type="InterPro" id="IPR046335">
    <property type="entry name" value="LacI/GalR-like_sensor"/>
</dbReference>
<organism evidence="5 6">
    <name type="scientific">Actinopolymorpha pittospori</name>
    <dbReference type="NCBI Taxonomy" id="648752"/>
    <lineage>
        <taxon>Bacteria</taxon>
        <taxon>Bacillati</taxon>
        <taxon>Actinomycetota</taxon>
        <taxon>Actinomycetes</taxon>
        <taxon>Propionibacteriales</taxon>
        <taxon>Actinopolymorphaceae</taxon>
        <taxon>Actinopolymorpha</taxon>
    </lineage>
</organism>
<name>A0A927R6K6_9ACTN</name>
<dbReference type="SUPFAM" id="SSF53822">
    <property type="entry name" value="Periplasmic binding protein-like I"/>
    <property type="match status" value="1"/>
</dbReference>
<keyword evidence="3" id="KW-0804">Transcription</keyword>
<dbReference type="Proteomes" id="UP000638648">
    <property type="component" value="Unassembled WGS sequence"/>
</dbReference>
<proteinExistence type="predicted"/>
<protein>
    <submittedName>
        <fullName evidence="5">LacI family transcriptional regulator</fullName>
    </submittedName>
</protein>
<dbReference type="RefSeq" id="WP_192748105.1">
    <property type="nucleotide sequence ID" value="NZ_BAABJL010000055.1"/>
</dbReference>
<dbReference type="InterPro" id="IPR028082">
    <property type="entry name" value="Peripla_BP_I"/>
</dbReference>
<gene>
    <name evidence="5" type="ORF">HEB94_000077</name>
</gene>
<dbReference type="SUPFAM" id="SSF47413">
    <property type="entry name" value="lambda repressor-like DNA-binding domains"/>
    <property type="match status" value="1"/>
</dbReference>
<feature type="domain" description="HTH lacI-type" evidence="4">
    <location>
        <begin position="1"/>
        <end position="55"/>
    </location>
</feature>
<reference evidence="5" key="1">
    <citation type="submission" date="2020-10" db="EMBL/GenBank/DDBJ databases">
        <title>Sequencing the genomes of 1000 actinobacteria strains.</title>
        <authorList>
            <person name="Klenk H.-P."/>
        </authorList>
    </citation>
    <scope>NUCLEOTIDE SEQUENCE</scope>
    <source>
        <strain evidence="5">DSM 45354</strain>
    </source>
</reference>
<dbReference type="SMART" id="SM00354">
    <property type="entry name" value="HTH_LACI"/>
    <property type="match status" value="1"/>
</dbReference>
<dbReference type="CDD" id="cd06267">
    <property type="entry name" value="PBP1_LacI_sugar_binding-like"/>
    <property type="match status" value="1"/>
</dbReference>
<evidence type="ECO:0000313" key="5">
    <source>
        <dbReference type="EMBL" id="MBE1603229.1"/>
    </source>
</evidence>
<dbReference type="PANTHER" id="PTHR30146:SF109">
    <property type="entry name" value="HTH-TYPE TRANSCRIPTIONAL REGULATOR GALS"/>
    <property type="match status" value="1"/>
</dbReference>
<evidence type="ECO:0000256" key="3">
    <source>
        <dbReference type="ARBA" id="ARBA00023163"/>
    </source>
</evidence>
<dbReference type="Gene3D" id="1.10.260.40">
    <property type="entry name" value="lambda repressor-like DNA-binding domains"/>
    <property type="match status" value="1"/>
</dbReference>
<keyword evidence="2" id="KW-0238">DNA-binding</keyword>